<gene>
    <name evidence="1" type="ORF">ColLi_09024</name>
</gene>
<dbReference type="EMBL" id="BPPX01000020">
    <property type="protein sequence ID" value="GJC86186.1"/>
    <property type="molecule type" value="Genomic_DNA"/>
</dbReference>
<evidence type="ECO:0000313" key="1">
    <source>
        <dbReference type="EMBL" id="GJC86186.1"/>
    </source>
</evidence>
<name>A0AA37LVX4_9PEZI</name>
<comment type="caution">
    <text evidence="1">The sequence shown here is derived from an EMBL/GenBank/DDBJ whole genome shotgun (WGS) entry which is preliminary data.</text>
</comment>
<protein>
    <submittedName>
        <fullName evidence="1">Uncharacterized protein</fullName>
    </submittedName>
</protein>
<reference evidence="1 2" key="1">
    <citation type="submission" date="2021-07" db="EMBL/GenBank/DDBJ databases">
        <title>Genome data of Colletotrichum spaethianum.</title>
        <authorList>
            <person name="Utami Y.D."/>
            <person name="Hiruma K."/>
        </authorList>
    </citation>
    <scope>NUCLEOTIDE SEQUENCE [LARGE SCALE GENOMIC DNA]</scope>
    <source>
        <strain evidence="1 2">MAFF 242679</strain>
    </source>
</reference>
<dbReference type="AlphaFoldDB" id="A0AA37LVX4"/>
<keyword evidence="2" id="KW-1185">Reference proteome</keyword>
<sequence>MAGEFDTWVARGAVLNVLGPTGRTRDVGSLRLFGKTRGRRRIADEEEKHWKRPPVKPIEWVCV</sequence>
<dbReference type="Proteomes" id="UP001055172">
    <property type="component" value="Unassembled WGS sequence"/>
</dbReference>
<accession>A0AA37LVX4</accession>
<proteinExistence type="predicted"/>
<evidence type="ECO:0000313" key="2">
    <source>
        <dbReference type="Proteomes" id="UP001055172"/>
    </source>
</evidence>
<organism evidence="1 2">
    <name type="scientific">Colletotrichum liriopes</name>
    <dbReference type="NCBI Taxonomy" id="708192"/>
    <lineage>
        <taxon>Eukaryota</taxon>
        <taxon>Fungi</taxon>
        <taxon>Dikarya</taxon>
        <taxon>Ascomycota</taxon>
        <taxon>Pezizomycotina</taxon>
        <taxon>Sordariomycetes</taxon>
        <taxon>Hypocreomycetidae</taxon>
        <taxon>Glomerellales</taxon>
        <taxon>Glomerellaceae</taxon>
        <taxon>Colletotrichum</taxon>
        <taxon>Colletotrichum spaethianum species complex</taxon>
    </lineage>
</organism>